<evidence type="ECO:0000256" key="1">
    <source>
        <dbReference type="SAM" id="MobiDB-lite"/>
    </source>
</evidence>
<evidence type="ECO:0000313" key="3">
    <source>
        <dbReference type="Proteomes" id="UP000197153"/>
    </source>
</evidence>
<sequence>MKLNATIFRVHSLTRNSTMRYITLITAAICGLIFGSTAEARSHGGGHNGHSHTHSHRSYSHDHYVRPHVTKRGTYVHGHMQTNPNKTQNDNYSTKGNANPYTGQPGTKSRDGQTPH</sequence>
<feature type="compositionally biased region" description="Polar residues" evidence="1">
    <location>
        <begin position="80"/>
        <end position="107"/>
    </location>
</feature>
<dbReference type="KEGG" id="nao:Y958_20645"/>
<dbReference type="Proteomes" id="UP000197153">
    <property type="component" value="Chromosome 2"/>
</dbReference>
<feature type="compositionally biased region" description="Basic residues" evidence="1">
    <location>
        <begin position="49"/>
        <end position="58"/>
    </location>
</feature>
<gene>
    <name evidence="2" type="ORF">Y958_20645</name>
</gene>
<evidence type="ECO:0000313" key="2">
    <source>
        <dbReference type="EMBL" id="ASG23242.1"/>
    </source>
</evidence>
<reference evidence="2 3" key="1">
    <citation type="submission" date="2017-06" db="EMBL/GenBank/DDBJ databases">
        <title>Complete genome sequence of Nitrospirillum amazonense strain CBAmC, an endophytic nitrogen-fixing and plant growth-promoting bacterium, isolated from sugarcane.</title>
        <authorList>
            <person name="Schwab S."/>
            <person name="dos Santos Teixeira K.R."/>
            <person name="Simoes Araujo J.L."/>
            <person name="Soares Vidal M."/>
            <person name="Borges de Freitas H.R."/>
            <person name="Rivello Crivelaro A.L."/>
            <person name="Bueno de Camargo Nunes A."/>
            <person name="dos Santos C.M."/>
            <person name="Palmeira da Silva Rosa D."/>
            <person name="da Silva Padilha D."/>
            <person name="da Silva E."/>
            <person name="Araujo Terra L."/>
            <person name="Soares Mendes V."/>
            <person name="Farinelli L."/>
            <person name="Magalhaes Cruz L."/>
            <person name="Baldani J.I."/>
        </authorList>
    </citation>
    <scope>NUCLEOTIDE SEQUENCE [LARGE SCALE GENOMIC DNA]</scope>
    <source>
        <strain evidence="2 3">CBAmC</strain>
    </source>
</reference>
<dbReference type="EMBL" id="CP022111">
    <property type="protein sequence ID" value="ASG23242.1"/>
    <property type="molecule type" value="Genomic_DNA"/>
</dbReference>
<proteinExistence type="predicted"/>
<protein>
    <submittedName>
        <fullName evidence="2">Uncharacterized protein</fullName>
    </submittedName>
</protein>
<organism evidence="2 3">
    <name type="scientific">Nitrospirillum viridazoti CBAmc</name>
    <dbReference type="NCBI Taxonomy" id="1441467"/>
    <lineage>
        <taxon>Bacteria</taxon>
        <taxon>Pseudomonadati</taxon>
        <taxon>Pseudomonadota</taxon>
        <taxon>Alphaproteobacteria</taxon>
        <taxon>Rhodospirillales</taxon>
        <taxon>Azospirillaceae</taxon>
        <taxon>Nitrospirillum</taxon>
        <taxon>Nitrospirillum viridazoti</taxon>
    </lineage>
</organism>
<dbReference type="AlphaFoldDB" id="A0A248JWZ1"/>
<accession>A0A248JWZ1</accession>
<name>A0A248JWZ1_9PROT</name>
<feature type="region of interest" description="Disordered" evidence="1">
    <location>
        <begin position="41"/>
        <end position="116"/>
    </location>
</feature>
<keyword evidence="3" id="KW-1185">Reference proteome</keyword>